<sequence>MMEKSPALFVTRQTSISEDKIMTKGKTFTVYVVVKNSPFQLAVSLKNCEVSLKHLSFDILLIYDMPDYNKEVAYVSTKPVDYKTAINEKGDEIVFDAKISALSSQHEDSFFRLKINVWDPNSPHLQLSALSHPVKVISKPVNQRKPRAKKTASTPVLRKQPSKSKLSQGSSSPDDSSPVSDCILDATSHSHELLTRIDAQQQETVSLLHQLIATSSKRPRTVFEESAPHNPYPPPQYPNQHIKNYPLDAYRPLPGAPPFRPSPSPASDFESSFSAMVRSFSLLSTEEKQTSIFKILSTMSAYETDQIEELIDTCGAHCRKPHNLPAEYSFYSEPGPNCDVQFRPESLPYDHFYENMF</sequence>
<protein>
    <submittedName>
        <fullName evidence="2">Uncharacterized protein</fullName>
    </submittedName>
</protein>
<evidence type="ECO:0000313" key="2">
    <source>
        <dbReference type="EMBL" id="NDV32805.1"/>
    </source>
</evidence>
<name>A0A6B2L782_9EUKA</name>
<feature type="compositionally biased region" description="Low complexity" evidence="1">
    <location>
        <begin position="163"/>
        <end position="181"/>
    </location>
</feature>
<dbReference type="AlphaFoldDB" id="A0A6B2L782"/>
<evidence type="ECO:0000256" key="1">
    <source>
        <dbReference type="SAM" id="MobiDB-lite"/>
    </source>
</evidence>
<organism evidence="2">
    <name type="scientific">Arcella intermedia</name>
    <dbReference type="NCBI Taxonomy" id="1963864"/>
    <lineage>
        <taxon>Eukaryota</taxon>
        <taxon>Amoebozoa</taxon>
        <taxon>Tubulinea</taxon>
        <taxon>Elardia</taxon>
        <taxon>Arcellinida</taxon>
        <taxon>Sphaerothecina</taxon>
        <taxon>Arcellidae</taxon>
        <taxon>Arcella</taxon>
    </lineage>
</organism>
<reference evidence="2" key="1">
    <citation type="journal article" date="2020" name="J. Eukaryot. Microbiol.">
        <title>De novo Sequencing, Assembly and Annotation of the Transcriptome for the Free-Living Testate Amoeba Arcella intermedia.</title>
        <authorList>
            <person name="Ribeiro G.M."/>
            <person name="Porfirio-Sousa A.L."/>
            <person name="Maurer-Alcala X.X."/>
            <person name="Katz L.A."/>
            <person name="Lahr D.J.G."/>
        </authorList>
    </citation>
    <scope>NUCLEOTIDE SEQUENCE</scope>
</reference>
<dbReference type="PANTHER" id="PTHR38092">
    <property type="entry name" value="REGULATOR CUDA, PUTATIVE-RELATED"/>
    <property type="match status" value="1"/>
</dbReference>
<dbReference type="EMBL" id="GIBP01003836">
    <property type="protein sequence ID" value="NDV32805.1"/>
    <property type="molecule type" value="Transcribed_RNA"/>
</dbReference>
<feature type="region of interest" description="Disordered" evidence="1">
    <location>
        <begin position="138"/>
        <end position="182"/>
    </location>
</feature>
<dbReference type="InterPro" id="IPR040430">
    <property type="entry name" value="CudA-like"/>
</dbReference>
<dbReference type="PANTHER" id="PTHR38092:SF1">
    <property type="entry name" value="TRANSCRIPTIONAL REGULATOR CUDA-RELATED"/>
    <property type="match status" value="1"/>
</dbReference>
<proteinExistence type="predicted"/>
<accession>A0A6B2L782</accession>